<accession>A0A6P2CN92</accession>
<keyword evidence="3" id="KW-1185">Reference proteome</keyword>
<keyword evidence="1" id="KW-0472">Membrane</keyword>
<dbReference type="OrthoDB" id="2143279at2"/>
<feature type="transmembrane region" description="Helical" evidence="1">
    <location>
        <begin position="106"/>
        <end position="125"/>
    </location>
</feature>
<feature type="transmembrane region" description="Helical" evidence="1">
    <location>
        <begin position="20"/>
        <end position="39"/>
    </location>
</feature>
<keyword evidence="1" id="KW-1133">Transmembrane helix</keyword>
<feature type="transmembrane region" description="Helical" evidence="1">
    <location>
        <begin position="75"/>
        <end position="94"/>
    </location>
</feature>
<protein>
    <submittedName>
        <fullName evidence="2">Uncharacterized protein</fullName>
    </submittedName>
</protein>
<comment type="caution">
    <text evidence="2">The sequence shown here is derived from an EMBL/GenBank/DDBJ whole genome shotgun (WGS) entry which is preliminary data.</text>
</comment>
<evidence type="ECO:0000256" key="1">
    <source>
        <dbReference type="SAM" id="Phobius"/>
    </source>
</evidence>
<dbReference type="Proteomes" id="UP000442244">
    <property type="component" value="Unassembled WGS sequence"/>
</dbReference>
<sequence>MLNNLLDNWDGGRSTTVRIYDLFFIIFIAGLGHVDFWFIHPQSSIKFRLMLLVTTIIALVYLIQLPRLVNNSNIPYKLLILFYFIYAGCTFVLTDTLTNKVLGLAFWPRLLVFVVLESILLTRTIETHPKK</sequence>
<evidence type="ECO:0000313" key="2">
    <source>
        <dbReference type="EMBL" id="TYC47400.1"/>
    </source>
</evidence>
<dbReference type="RefSeq" id="WP_148605132.1">
    <property type="nucleotide sequence ID" value="NZ_SDGY01000001.1"/>
</dbReference>
<keyword evidence="1" id="KW-0812">Transmembrane</keyword>
<reference evidence="2 3" key="1">
    <citation type="submission" date="2019-01" db="EMBL/GenBank/DDBJ databases">
        <title>Leuconostoc litchii sp. nov., a novel lactic acid bacterium isolated from lychee.</title>
        <authorList>
            <person name="Wang L.-T."/>
        </authorList>
    </citation>
    <scope>NUCLEOTIDE SEQUENCE [LARGE SCALE GENOMIC DNA]</scope>
    <source>
        <strain evidence="2 3">MB7</strain>
    </source>
</reference>
<gene>
    <name evidence="2" type="ORF">ESZ47_04480</name>
</gene>
<feature type="transmembrane region" description="Helical" evidence="1">
    <location>
        <begin position="45"/>
        <end position="63"/>
    </location>
</feature>
<organism evidence="2 3">
    <name type="scientific">Leuconostoc litchii</name>
    <dbReference type="NCBI Taxonomy" id="1981069"/>
    <lineage>
        <taxon>Bacteria</taxon>
        <taxon>Bacillati</taxon>
        <taxon>Bacillota</taxon>
        <taxon>Bacilli</taxon>
        <taxon>Lactobacillales</taxon>
        <taxon>Lactobacillaceae</taxon>
        <taxon>Leuconostoc</taxon>
    </lineage>
</organism>
<name>A0A6P2CN92_9LACO</name>
<dbReference type="EMBL" id="SDGY01000001">
    <property type="protein sequence ID" value="TYC47400.1"/>
    <property type="molecule type" value="Genomic_DNA"/>
</dbReference>
<dbReference type="AlphaFoldDB" id="A0A6P2CN92"/>
<evidence type="ECO:0000313" key="3">
    <source>
        <dbReference type="Proteomes" id="UP000442244"/>
    </source>
</evidence>
<proteinExistence type="predicted"/>